<accession>A0ABV5UPL0</accession>
<keyword evidence="1" id="KW-0472">Membrane</keyword>
<reference evidence="2 3" key="1">
    <citation type="submission" date="2024-09" db="EMBL/GenBank/DDBJ databases">
        <authorList>
            <person name="Sun Q."/>
            <person name="Mori K."/>
        </authorList>
    </citation>
    <scope>NUCLEOTIDE SEQUENCE [LARGE SCALE GENOMIC DNA]</scope>
    <source>
        <strain evidence="2 3">JCM 13519</strain>
    </source>
</reference>
<evidence type="ECO:0000313" key="2">
    <source>
        <dbReference type="EMBL" id="MFB9714481.1"/>
    </source>
</evidence>
<keyword evidence="3" id="KW-1185">Reference proteome</keyword>
<dbReference type="EMBL" id="JBHMBH010000021">
    <property type="protein sequence ID" value="MFB9714481.1"/>
    <property type="molecule type" value="Genomic_DNA"/>
</dbReference>
<evidence type="ECO:0000256" key="1">
    <source>
        <dbReference type="SAM" id="Phobius"/>
    </source>
</evidence>
<organism evidence="2 3">
    <name type="scientific">Arthrobacter methylotrophus</name>
    <dbReference type="NCBI Taxonomy" id="121291"/>
    <lineage>
        <taxon>Bacteria</taxon>
        <taxon>Bacillati</taxon>
        <taxon>Actinomycetota</taxon>
        <taxon>Actinomycetes</taxon>
        <taxon>Micrococcales</taxon>
        <taxon>Micrococcaceae</taxon>
        <taxon>Arthrobacter</taxon>
    </lineage>
</organism>
<keyword evidence="1" id="KW-0812">Transmembrane</keyword>
<name>A0ABV5UPL0_9MICC</name>
<feature type="transmembrane region" description="Helical" evidence="1">
    <location>
        <begin position="126"/>
        <end position="148"/>
    </location>
</feature>
<comment type="caution">
    <text evidence="2">The sequence shown here is derived from an EMBL/GenBank/DDBJ whole genome shotgun (WGS) entry which is preliminary data.</text>
</comment>
<protein>
    <submittedName>
        <fullName evidence="2">ABC transporter permease</fullName>
    </submittedName>
</protein>
<gene>
    <name evidence="2" type="ORF">ACFFPI_10140</name>
</gene>
<proteinExistence type="predicted"/>
<feature type="transmembrane region" description="Helical" evidence="1">
    <location>
        <begin position="39"/>
        <end position="59"/>
    </location>
</feature>
<dbReference type="RefSeq" id="WP_345046160.1">
    <property type="nucleotide sequence ID" value="NZ_BAABED010000001.1"/>
</dbReference>
<dbReference type="Pfam" id="PF12730">
    <property type="entry name" value="ABC2_membrane_4"/>
    <property type="match status" value="1"/>
</dbReference>
<feature type="transmembrane region" description="Helical" evidence="1">
    <location>
        <begin position="252"/>
        <end position="271"/>
    </location>
</feature>
<sequence>MTQHTTTGAPVNDALRSHRITFIGCVRSELLKLLSVRSILVTLLACIPVSLLLTLISAPSKAEVMGSDATTNLELLARSYTFTVIFGILLTVIVAVLCISNEYATGQIGSTLTVVPRRLRVIGAKITALAVVVWVIGFAGVALSALLATAMLSGNGPLPEPAALATEILVTAASAATAMTLISLISLCIGGILRSTAFSIAAAFVLILVLPGLVALSPWEWARGLAPFLPINAATALYDPTSIPNPLDPLQALPLLIGFVIVGTTLWALSWTRRDP</sequence>
<evidence type="ECO:0000313" key="3">
    <source>
        <dbReference type="Proteomes" id="UP001589536"/>
    </source>
</evidence>
<feature type="transmembrane region" description="Helical" evidence="1">
    <location>
        <begin position="79"/>
        <end position="99"/>
    </location>
</feature>
<keyword evidence="1" id="KW-1133">Transmembrane helix</keyword>
<feature type="transmembrane region" description="Helical" evidence="1">
    <location>
        <begin position="168"/>
        <end position="193"/>
    </location>
</feature>
<feature type="transmembrane region" description="Helical" evidence="1">
    <location>
        <begin position="200"/>
        <end position="219"/>
    </location>
</feature>
<dbReference type="Proteomes" id="UP001589536">
    <property type="component" value="Unassembled WGS sequence"/>
</dbReference>